<comment type="subcellular location">
    <subcellularLocation>
        <location evidence="2">Cytoplasm</location>
    </subcellularLocation>
    <subcellularLocation>
        <location evidence="1">Nucleus</location>
    </subcellularLocation>
</comment>
<accession>A0A183CCS9</accession>
<dbReference type="GO" id="GO:0005681">
    <property type="term" value="C:spliceosomal complex"/>
    <property type="evidence" value="ECO:0007669"/>
    <property type="project" value="TreeGrafter"/>
</dbReference>
<organism evidence="7 8">
    <name type="scientific">Globodera pallida</name>
    <name type="common">Potato cyst nematode worm</name>
    <name type="synonym">Heterodera pallida</name>
    <dbReference type="NCBI Taxonomy" id="36090"/>
    <lineage>
        <taxon>Eukaryota</taxon>
        <taxon>Metazoa</taxon>
        <taxon>Ecdysozoa</taxon>
        <taxon>Nematoda</taxon>
        <taxon>Chromadorea</taxon>
        <taxon>Rhabditida</taxon>
        <taxon>Tylenchina</taxon>
        <taxon>Tylenchomorpha</taxon>
        <taxon>Tylenchoidea</taxon>
        <taxon>Heteroderidae</taxon>
        <taxon>Heteroderinae</taxon>
        <taxon>Globodera</taxon>
    </lineage>
</organism>
<evidence type="ECO:0000256" key="4">
    <source>
        <dbReference type="ARBA" id="ARBA00023186"/>
    </source>
</evidence>
<keyword evidence="4" id="KW-0143">Chaperone</keyword>
<dbReference type="WBParaSite" id="GPLIN_001068100">
    <property type="protein sequence ID" value="GPLIN_001068100"/>
    <property type="gene ID" value="GPLIN_001068100"/>
</dbReference>
<dbReference type="PANTHER" id="PTHR44313">
    <property type="entry name" value="DNAJ HOMOLOG SUBFAMILY C MEMBER 17"/>
    <property type="match status" value="1"/>
</dbReference>
<reference evidence="7" key="1">
    <citation type="submission" date="2013-12" db="EMBL/GenBank/DDBJ databases">
        <authorList>
            <person name="Aslett M."/>
        </authorList>
    </citation>
    <scope>NUCLEOTIDE SEQUENCE [LARGE SCALE GENOMIC DNA]</scope>
    <source>
        <strain evidence="7">Lindley</strain>
    </source>
</reference>
<dbReference type="Pfam" id="PF00226">
    <property type="entry name" value="DnaJ"/>
    <property type="match status" value="1"/>
</dbReference>
<dbReference type="CDD" id="cd06257">
    <property type="entry name" value="DnaJ"/>
    <property type="match status" value="1"/>
</dbReference>
<dbReference type="Gene3D" id="1.10.287.110">
    <property type="entry name" value="DnaJ domain"/>
    <property type="match status" value="1"/>
</dbReference>
<dbReference type="PRINTS" id="PR00625">
    <property type="entry name" value="JDOMAIN"/>
</dbReference>
<proteinExistence type="predicted"/>
<dbReference type="PROSITE" id="PS50076">
    <property type="entry name" value="DNAJ_2"/>
    <property type="match status" value="1"/>
</dbReference>
<dbReference type="InterPro" id="IPR052094">
    <property type="entry name" value="Pre-mRNA-splicing_ERAD"/>
</dbReference>
<dbReference type="GO" id="GO:0000390">
    <property type="term" value="P:spliceosomal complex disassembly"/>
    <property type="evidence" value="ECO:0007669"/>
    <property type="project" value="TreeGrafter"/>
</dbReference>
<keyword evidence="7" id="KW-1185">Reference proteome</keyword>
<keyword evidence="3" id="KW-0963">Cytoplasm</keyword>
<reference evidence="8" key="3">
    <citation type="submission" date="2016-06" db="UniProtKB">
        <authorList>
            <consortium name="WormBaseParasite"/>
        </authorList>
    </citation>
    <scope>IDENTIFICATION</scope>
</reference>
<dbReference type="InterPro" id="IPR001623">
    <property type="entry name" value="DnaJ_domain"/>
</dbReference>
<evidence type="ECO:0000259" key="6">
    <source>
        <dbReference type="PROSITE" id="PS50076"/>
    </source>
</evidence>
<evidence type="ECO:0000256" key="1">
    <source>
        <dbReference type="ARBA" id="ARBA00004123"/>
    </source>
</evidence>
<sequence length="77" mass="9103">MNYYELLGVSDKAKIDEINKAYYDQMRAYHPDKNPYGKAMSRLFMKAKETLTDPHKKAIYDGQMYSYATGVQHQQFR</sequence>
<reference evidence="7" key="2">
    <citation type="submission" date="2014-05" db="EMBL/GenBank/DDBJ databases">
        <title>The genome and life-stage specific transcriptomes of Globodera pallida elucidate key aspects of plant parasitism by a cyst nematode.</title>
        <authorList>
            <person name="Cotton J.A."/>
            <person name="Lilley C.J."/>
            <person name="Jones L.M."/>
            <person name="Kikuchi T."/>
            <person name="Reid A.J."/>
            <person name="Thorpe P."/>
            <person name="Tsai I.J."/>
            <person name="Beasley H."/>
            <person name="Blok V."/>
            <person name="Cock P.J.A."/>
            <person name="Van den Akker S.E."/>
            <person name="Holroyd N."/>
            <person name="Hunt M."/>
            <person name="Mantelin S."/>
            <person name="Naghra H."/>
            <person name="Pain A."/>
            <person name="Palomares-Rius J.E."/>
            <person name="Zarowiecki M."/>
            <person name="Berriman M."/>
            <person name="Jones J.T."/>
            <person name="Urwin P.E."/>
        </authorList>
    </citation>
    <scope>NUCLEOTIDE SEQUENCE [LARGE SCALE GENOMIC DNA]</scope>
    <source>
        <strain evidence="7">Lindley</strain>
    </source>
</reference>
<evidence type="ECO:0000313" key="7">
    <source>
        <dbReference type="Proteomes" id="UP000050741"/>
    </source>
</evidence>
<keyword evidence="5" id="KW-0539">Nucleus</keyword>
<evidence type="ECO:0000313" key="8">
    <source>
        <dbReference type="WBParaSite" id="GPLIN_001068100"/>
    </source>
</evidence>
<dbReference type="AlphaFoldDB" id="A0A183CCS9"/>
<evidence type="ECO:0000256" key="5">
    <source>
        <dbReference type="ARBA" id="ARBA00023242"/>
    </source>
</evidence>
<dbReference type="InterPro" id="IPR036869">
    <property type="entry name" value="J_dom_sf"/>
</dbReference>
<protein>
    <submittedName>
        <fullName evidence="8">J domain-containing protein</fullName>
    </submittedName>
</protein>
<evidence type="ECO:0000256" key="2">
    <source>
        <dbReference type="ARBA" id="ARBA00004496"/>
    </source>
</evidence>
<dbReference type="Proteomes" id="UP000050741">
    <property type="component" value="Unassembled WGS sequence"/>
</dbReference>
<feature type="domain" description="J" evidence="6">
    <location>
        <begin position="2"/>
        <end position="64"/>
    </location>
</feature>
<dbReference type="GO" id="GO:0005737">
    <property type="term" value="C:cytoplasm"/>
    <property type="evidence" value="ECO:0007669"/>
    <property type="project" value="UniProtKB-SubCell"/>
</dbReference>
<dbReference type="SUPFAM" id="SSF46565">
    <property type="entry name" value="Chaperone J-domain"/>
    <property type="match status" value="1"/>
</dbReference>
<evidence type="ECO:0000256" key="3">
    <source>
        <dbReference type="ARBA" id="ARBA00022490"/>
    </source>
</evidence>
<name>A0A183CCS9_GLOPA</name>
<dbReference type="SMART" id="SM00271">
    <property type="entry name" value="DnaJ"/>
    <property type="match status" value="1"/>
</dbReference>
<dbReference type="PANTHER" id="PTHR44313:SF1">
    <property type="entry name" value="DNAJ HOMOLOG SUBFAMILY C MEMBER 17"/>
    <property type="match status" value="1"/>
</dbReference>